<dbReference type="InterPro" id="IPR001650">
    <property type="entry name" value="Helicase_C-like"/>
</dbReference>
<dbReference type="SMART" id="SM00490">
    <property type="entry name" value="HELICc"/>
    <property type="match status" value="1"/>
</dbReference>
<feature type="domain" description="Helicase C-terminal" evidence="6">
    <location>
        <begin position="596"/>
        <end position="757"/>
    </location>
</feature>
<dbReference type="InterPro" id="IPR011545">
    <property type="entry name" value="DEAD/DEAH_box_helicase_dom"/>
</dbReference>
<dbReference type="EMBL" id="CZAB01000017">
    <property type="protein sequence ID" value="CUO95666.1"/>
    <property type="molecule type" value="Genomic_DNA"/>
</dbReference>
<keyword evidence="3 7" id="KW-0347">Helicase</keyword>
<gene>
    <name evidence="7" type="ORF">ERS852480_02316</name>
</gene>
<dbReference type="GO" id="GO:0004386">
    <property type="term" value="F:helicase activity"/>
    <property type="evidence" value="ECO:0007669"/>
    <property type="project" value="UniProtKB-KW"/>
</dbReference>
<feature type="domain" description="Helicase ATP-binding" evidence="5">
    <location>
        <begin position="320"/>
        <end position="496"/>
    </location>
</feature>
<dbReference type="GO" id="GO:0005524">
    <property type="term" value="F:ATP binding"/>
    <property type="evidence" value="ECO:0007669"/>
    <property type="project" value="UniProtKB-KW"/>
</dbReference>
<evidence type="ECO:0000256" key="3">
    <source>
        <dbReference type="ARBA" id="ARBA00022806"/>
    </source>
</evidence>
<dbReference type="InterPro" id="IPR027417">
    <property type="entry name" value="P-loop_NTPase"/>
</dbReference>
<dbReference type="GO" id="GO:0003676">
    <property type="term" value="F:nucleic acid binding"/>
    <property type="evidence" value="ECO:0007669"/>
    <property type="project" value="InterPro"/>
</dbReference>
<evidence type="ECO:0000313" key="7">
    <source>
        <dbReference type="EMBL" id="CUO95666.1"/>
    </source>
</evidence>
<accession>A0A174JBP0</accession>
<dbReference type="PROSITE" id="PS00690">
    <property type="entry name" value="DEAH_ATP_HELICASE"/>
    <property type="match status" value="1"/>
</dbReference>
<evidence type="ECO:0000259" key="6">
    <source>
        <dbReference type="PROSITE" id="PS51194"/>
    </source>
</evidence>
<evidence type="ECO:0000259" key="5">
    <source>
        <dbReference type="PROSITE" id="PS51192"/>
    </source>
</evidence>
<dbReference type="SMART" id="SM00487">
    <property type="entry name" value="DEXDc"/>
    <property type="match status" value="1"/>
</dbReference>
<dbReference type="GO" id="GO:0016787">
    <property type="term" value="F:hydrolase activity"/>
    <property type="evidence" value="ECO:0007669"/>
    <property type="project" value="UniProtKB-KW"/>
</dbReference>
<dbReference type="Gene3D" id="3.40.50.300">
    <property type="entry name" value="P-loop containing nucleotide triphosphate hydrolases"/>
    <property type="match status" value="2"/>
</dbReference>
<dbReference type="Proteomes" id="UP000095512">
    <property type="component" value="Unassembled WGS sequence"/>
</dbReference>
<proteinExistence type="predicted"/>
<dbReference type="CDD" id="cd17921">
    <property type="entry name" value="DEXHc_Ski2"/>
    <property type="match status" value="1"/>
</dbReference>
<dbReference type="InterPro" id="IPR014001">
    <property type="entry name" value="Helicase_ATP-bd"/>
</dbReference>
<dbReference type="InterPro" id="IPR050474">
    <property type="entry name" value="Hel308_SKI2-like"/>
</dbReference>
<dbReference type="InterPro" id="IPR002464">
    <property type="entry name" value="DNA/RNA_helicase_DEAH_CS"/>
</dbReference>
<keyword evidence="4" id="KW-0067">ATP-binding</keyword>
<evidence type="ECO:0000256" key="1">
    <source>
        <dbReference type="ARBA" id="ARBA00022741"/>
    </source>
</evidence>
<dbReference type="PANTHER" id="PTHR47961:SF6">
    <property type="entry name" value="DNA-DIRECTED DNA POLYMERASE"/>
    <property type="match status" value="1"/>
</dbReference>
<dbReference type="AlphaFoldDB" id="A0A174JBP0"/>
<dbReference type="PROSITE" id="PS51192">
    <property type="entry name" value="HELICASE_ATP_BIND_1"/>
    <property type="match status" value="1"/>
</dbReference>
<dbReference type="PANTHER" id="PTHR47961">
    <property type="entry name" value="DNA POLYMERASE THETA, PUTATIVE (AFU_ORTHOLOGUE AFUA_1G05260)-RELATED"/>
    <property type="match status" value="1"/>
</dbReference>
<keyword evidence="2" id="KW-0378">Hydrolase</keyword>
<reference evidence="7 8" key="1">
    <citation type="submission" date="2015-09" db="EMBL/GenBank/DDBJ databases">
        <authorList>
            <consortium name="Pathogen Informatics"/>
        </authorList>
    </citation>
    <scope>NUCLEOTIDE SEQUENCE [LARGE SCALE GENOMIC DNA]</scope>
    <source>
        <strain evidence="7 8">2789STDY5834865</strain>
    </source>
</reference>
<organism evidence="7 8">
    <name type="scientific">Enterocloster clostridioformis</name>
    <dbReference type="NCBI Taxonomy" id="1531"/>
    <lineage>
        <taxon>Bacteria</taxon>
        <taxon>Bacillati</taxon>
        <taxon>Bacillota</taxon>
        <taxon>Clostridia</taxon>
        <taxon>Lachnospirales</taxon>
        <taxon>Lachnospiraceae</taxon>
        <taxon>Enterocloster</taxon>
    </lineage>
</organism>
<dbReference type="Pfam" id="PF00270">
    <property type="entry name" value="DEAD"/>
    <property type="match status" value="1"/>
</dbReference>
<dbReference type="SUPFAM" id="SSF52540">
    <property type="entry name" value="P-loop containing nucleoside triphosphate hydrolases"/>
    <property type="match status" value="1"/>
</dbReference>
<evidence type="ECO:0000313" key="8">
    <source>
        <dbReference type="Proteomes" id="UP000095512"/>
    </source>
</evidence>
<evidence type="ECO:0000256" key="2">
    <source>
        <dbReference type="ARBA" id="ARBA00022801"/>
    </source>
</evidence>
<protein>
    <submittedName>
        <fullName evidence="7">Superfamily II helicase</fullName>
    </submittedName>
</protein>
<dbReference type="PROSITE" id="PS51194">
    <property type="entry name" value="HELICASE_CTER"/>
    <property type="match status" value="1"/>
</dbReference>
<name>A0A174JBP0_9FIRM</name>
<dbReference type="RefSeq" id="WP_057571859.1">
    <property type="nucleotide sequence ID" value="NZ_CZAB01000017.1"/>
</dbReference>
<keyword evidence="1" id="KW-0547">Nucleotide-binding</keyword>
<evidence type="ECO:0000256" key="4">
    <source>
        <dbReference type="ARBA" id="ARBA00022840"/>
    </source>
</evidence>
<sequence>MLEKNDLNRLESHWAIAAIPKTDRKACFNIIEKINVQKSIKKSIQFNFKIEKDWQEKVLKMALAYEMPAIENIASFTNYADESCDRGLFSASAWRCFDLYSVVEIPKNINAKIFFVLHLCSMAYCGGRWNDLKKWYLDNKNTVLLDMQDAEIDDWEQKLLKTIFRCWIRLFIKKDWEDLSQVGLEIVKLRESQRIYEEKYLNKAKDSQQSAFILIALYNLSKSTELLATYMMQGEPAAIHGQLDKHFESAIEAALCADDTEFEAILRWLHCASNYMVDGSIWWIARAINSRTTEFVRYVTKNRGLFEMLPPQKAAIREQGLLDQASTAIAVEMPTSGGKTLLAEFKLLQALNQFDQEKGWVAYVAPTKALVSQITRRLRKDFSERIRVEQLSAAIEIDSYESEMLESSERSFDVIVSTPEKLNLVIKNNKVSRPLALVIMDEAHNIEDQERGLRIELLLAAIKMDCPKANFLLLMPYVENAEVLSRWLSNDLASGKSISIGSTPWKPSERVVGLYEKMSCQGRGNWYLVFDTLVTMSESINFTGKYQVNGEHHFGKAYSKVGTTDMTAAMAKELSVMGTCLAIARTTDFSWNMARDLASDMEDLEEDYKGLQNIRLVQKYLADEMGEGFELIQMLNKGIGVHNASLMDEIKELMEWLAEENCLKVLCATTTIAQGINFPVSSVCIQSISLSGIGFSKDMNPREFWNLAGRAGRIGQNSLGVVGIACDKDNREHITRFVSTKTGNLISRLVTMLDDIEKEGRLFELDKLIYRREWTDFRCYIAHLCNEKDKLDDVLADMEQLLRNTLGYNVIKSTPNGNMKSRKLLEVAKGYASKLLKDPQLSKLSDQTGFSPEGIQKAFSGINQLNKKLSAESFNTKSIFGGNNLLAELYGVMLKIPELKQLEEIAGSGEQHRNIAEITTDWVTGKSISEIAKEYFSGDDGTKSLMRACKAINKQIANCGTWGLSAITKLSGIDFGKLDEDKKKEIDMLPAMIYHGVNTPEAVLMRMNYVPRSISGNLGKEYKKSAKKFTAEEAKEFLVSLKESDWEKLKKSQSHMSGKEYMSIWKLFSGM</sequence>